<evidence type="ECO:0000313" key="3">
    <source>
        <dbReference type="Proteomes" id="UP001327560"/>
    </source>
</evidence>
<dbReference type="InterPro" id="IPR055357">
    <property type="entry name" value="LRR_At1g61320_AtMIF1"/>
</dbReference>
<name>A0AAQ3KMP6_9LILI</name>
<dbReference type="CDD" id="cd22160">
    <property type="entry name" value="F-box_AtFBL13-like"/>
    <property type="match status" value="1"/>
</dbReference>
<dbReference type="SUPFAM" id="SSF52047">
    <property type="entry name" value="RNI-like"/>
    <property type="match status" value="1"/>
</dbReference>
<dbReference type="Pfam" id="PF23622">
    <property type="entry name" value="LRR_At1g61320_AtMIF1"/>
    <property type="match status" value="1"/>
</dbReference>
<dbReference type="InterPro" id="IPR053781">
    <property type="entry name" value="F-box_AtFBL13-like"/>
</dbReference>
<dbReference type="SMART" id="SM00256">
    <property type="entry name" value="FBOX"/>
    <property type="match status" value="1"/>
</dbReference>
<reference evidence="2 3" key="1">
    <citation type="submission" date="2023-10" db="EMBL/GenBank/DDBJ databases">
        <title>Chromosome-scale genome assembly provides insights into flower coloration mechanisms of Canna indica.</title>
        <authorList>
            <person name="Li C."/>
        </authorList>
    </citation>
    <scope>NUCLEOTIDE SEQUENCE [LARGE SCALE GENOMIC DNA]</scope>
    <source>
        <tissue evidence="2">Flower</tissue>
    </source>
</reference>
<feature type="domain" description="F-box" evidence="1">
    <location>
        <begin position="6"/>
        <end position="42"/>
    </location>
</feature>
<dbReference type="SUPFAM" id="SSF81383">
    <property type="entry name" value="F-box domain"/>
    <property type="match status" value="1"/>
</dbReference>
<keyword evidence="3" id="KW-1185">Reference proteome</keyword>
<dbReference type="AlphaFoldDB" id="A0AAQ3KMP6"/>
<evidence type="ECO:0000259" key="1">
    <source>
        <dbReference type="PROSITE" id="PS50181"/>
    </source>
</evidence>
<accession>A0AAQ3KMP6</accession>
<dbReference type="InterPro" id="IPR053772">
    <property type="entry name" value="At1g61320/At1g61330-like"/>
</dbReference>
<dbReference type="InterPro" id="IPR032675">
    <property type="entry name" value="LRR_dom_sf"/>
</dbReference>
<protein>
    <submittedName>
        <fullName evidence="2">F-box/LRR-repeat protein</fullName>
    </submittedName>
</protein>
<dbReference type="Proteomes" id="UP001327560">
    <property type="component" value="Chromosome 5"/>
</dbReference>
<proteinExistence type="predicted"/>
<organism evidence="2 3">
    <name type="scientific">Canna indica</name>
    <name type="common">Indian-shot</name>
    <dbReference type="NCBI Taxonomy" id="4628"/>
    <lineage>
        <taxon>Eukaryota</taxon>
        <taxon>Viridiplantae</taxon>
        <taxon>Streptophyta</taxon>
        <taxon>Embryophyta</taxon>
        <taxon>Tracheophyta</taxon>
        <taxon>Spermatophyta</taxon>
        <taxon>Magnoliopsida</taxon>
        <taxon>Liliopsida</taxon>
        <taxon>Zingiberales</taxon>
        <taxon>Cannaceae</taxon>
        <taxon>Canna</taxon>
    </lineage>
</organism>
<sequence length="514" mass="58946">MGRRSQDRISNLPDHLLQSILSLIPLKSAVRTSILSRRWRHLWQHSLVSSATLDFGGDFASSQSPKDFAATVAWYLRLHGDQKLDRLRFLFAPFDLFLPDIDTWIAAAARKEVKELELDLSQGILSCVDGHYIDGRQPYLLPESLFRCEALTHLSLSRCDFDDDVRFGSFGHLSSLNLSHVNVTDEMLESLLADCPLLESLSLRNCQRLDAIRILGPPRLRLRELTLVDCFNAYEVEISAPKLQSFRYFGRLFDLDEFDNISKLVDAQILLTTDEYDEYGFIEFISHFSKVQVLTLCSTTLTHLANEKFEGGDLQILFPNLQELQLVMESMTEEHLSSIYDFLEFCPSPFLEKLFVQLPRDVQESVDIRHLTTARQGPPDVPFNHLKVIKINNFQGSNNEMKLVKFFLDRAIALESLVLVAPPMPQRFGERNVVDSITQVKPKERMSLKIIQGQISMLPKASQEARILLVEFLEDDNSLSPTHKQFYSRYNYLSGTVCHLMEDALFNEEIEVHN</sequence>
<dbReference type="Gene3D" id="1.20.1280.50">
    <property type="match status" value="1"/>
</dbReference>
<evidence type="ECO:0000313" key="2">
    <source>
        <dbReference type="EMBL" id="WOL08852.1"/>
    </source>
</evidence>
<dbReference type="Gene3D" id="3.80.10.10">
    <property type="entry name" value="Ribonuclease Inhibitor"/>
    <property type="match status" value="1"/>
</dbReference>
<dbReference type="EMBL" id="CP136894">
    <property type="protein sequence ID" value="WOL08852.1"/>
    <property type="molecule type" value="Genomic_DNA"/>
</dbReference>
<dbReference type="InterPro" id="IPR036047">
    <property type="entry name" value="F-box-like_dom_sf"/>
</dbReference>
<dbReference type="PROSITE" id="PS50181">
    <property type="entry name" value="FBOX"/>
    <property type="match status" value="1"/>
</dbReference>
<gene>
    <name evidence="2" type="ORF">Cni_G17605</name>
</gene>
<dbReference type="PANTHER" id="PTHR34145:SF65">
    <property type="entry name" value="FBD DOMAIN-CONTAINING PROTEIN"/>
    <property type="match status" value="1"/>
</dbReference>
<dbReference type="InterPro" id="IPR001810">
    <property type="entry name" value="F-box_dom"/>
</dbReference>
<dbReference type="Pfam" id="PF00646">
    <property type="entry name" value="F-box"/>
    <property type="match status" value="1"/>
</dbReference>
<dbReference type="PANTHER" id="PTHR34145">
    <property type="entry name" value="OS02G0105600 PROTEIN"/>
    <property type="match status" value="1"/>
</dbReference>